<keyword evidence="3" id="KW-1185">Reference proteome</keyword>
<name>A0A4Y2LCM4_ARAVE</name>
<gene>
    <name evidence="2" type="ORF">AVEN_96363_1</name>
</gene>
<dbReference type="AlphaFoldDB" id="A0A4Y2LCM4"/>
<dbReference type="Proteomes" id="UP000499080">
    <property type="component" value="Unassembled WGS sequence"/>
</dbReference>
<feature type="coiled-coil region" evidence="1">
    <location>
        <begin position="37"/>
        <end position="64"/>
    </location>
</feature>
<evidence type="ECO:0000313" key="3">
    <source>
        <dbReference type="Proteomes" id="UP000499080"/>
    </source>
</evidence>
<reference evidence="2 3" key="1">
    <citation type="journal article" date="2019" name="Sci. Rep.">
        <title>Orb-weaving spider Araneus ventricosus genome elucidates the spidroin gene catalogue.</title>
        <authorList>
            <person name="Kono N."/>
            <person name="Nakamura H."/>
            <person name="Ohtoshi R."/>
            <person name="Moran D.A.P."/>
            <person name="Shinohara A."/>
            <person name="Yoshida Y."/>
            <person name="Fujiwara M."/>
            <person name="Mori M."/>
            <person name="Tomita M."/>
            <person name="Arakawa K."/>
        </authorList>
    </citation>
    <scope>NUCLEOTIDE SEQUENCE [LARGE SCALE GENOMIC DNA]</scope>
</reference>
<evidence type="ECO:0000313" key="2">
    <source>
        <dbReference type="EMBL" id="GBN11890.1"/>
    </source>
</evidence>
<proteinExistence type="predicted"/>
<protein>
    <submittedName>
        <fullName evidence="2">Uncharacterized protein</fullName>
    </submittedName>
</protein>
<organism evidence="2 3">
    <name type="scientific">Araneus ventricosus</name>
    <name type="common">Orbweaver spider</name>
    <name type="synonym">Epeira ventricosa</name>
    <dbReference type="NCBI Taxonomy" id="182803"/>
    <lineage>
        <taxon>Eukaryota</taxon>
        <taxon>Metazoa</taxon>
        <taxon>Ecdysozoa</taxon>
        <taxon>Arthropoda</taxon>
        <taxon>Chelicerata</taxon>
        <taxon>Arachnida</taxon>
        <taxon>Araneae</taxon>
        <taxon>Araneomorphae</taxon>
        <taxon>Entelegynae</taxon>
        <taxon>Araneoidea</taxon>
        <taxon>Araneidae</taxon>
        <taxon>Araneus</taxon>
    </lineage>
</organism>
<comment type="caution">
    <text evidence="2">The sequence shown here is derived from an EMBL/GenBank/DDBJ whole genome shotgun (WGS) entry which is preliminary data.</text>
</comment>
<keyword evidence="1" id="KW-0175">Coiled coil</keyword>
<sequence length="100" mass="11336">MSGGDSEELSRDCAISFEVESMETQTRPAHNYSIEELQDRCRRLAQLNAAKAFLEREIEFSKEELTSIKLSPEANYLHDFISMKESDIARKEGAYANISG</sequence>
<evidence type="ECO:0000256" key="1">
    <source>
        <dbReference type="SAM" id="Coils"/>
    </source>
</evidence>
<dbReference type="EMBL" id="BGPR01118108">
    <property type="protein sequence ID" value="GBN11890.1"/>
    <property type="molecule type" value="Genomic_DNA"/>
</dbReference>
<accession>A0A4Y2LCM4</accession>